<gene>
    <name evidence="1" type="ORF">BE221DRAFT_207634</name>
</gene>
<proteinExistence type="predicted"/>
<evidence type="ECO:0000313" key="1">
    <source>
        <dbReference type="EMBL" id="OUS43641.1"/>
    </source>
</evidence>
<reference evidence="1" key="1">
    <citation type="submission" date="2017-04" db="EMBL/GenBank/DDBJ databases">
        <title>Population genomics of picophytoplankton unveils novel chromosome hypervariability.</title>
        <authorList>
            <consortium name="DOE Joint Genome Institute"/>
            <person name="Blanc-Mathieu R."/>
            <person name="Krasovec M."/>
            <person name="Hebrard M."/>
            <person name="Yau S."/>
            <person name="Desgranges E."/>
            <person name="Martin J."/>
            <person name="Schackwitz W."/>
            <person name="Kuo A."/>
            <person name="Salin G."/>
            <person name="Donnadieu C."/>
            <person name="Desdevises Y."/>
            <person name="Sanchez-Ferandin S."/>
            <person name="Moreau H."/>
            <person name="Rivals E."/>
            <person name="Grigoriev I.V."/>
            <person name="Grimsley N."/>
            <person name="Eyre-Walker A."/>
            <person name="Piganeau G."/>
        </authorList>
    </citation>
    <scope>NUCLEOTIDE SEQUENCE [LARGE SCALE GENOMIC DNA]</scope>
    <source>
        <strain evidence="1">RCC 1115</strain>
    </source>
</reference>
<dbReference type="Proteomes" id="UP000195557">
    <property type="component" value="Unassembled WGS sequence"/>
</dbReference>
<protein>
    <submittedName>
        <fullName evidence="1">Uncharacterized protein</fullName>
    </submittedName>
</protein>
<name>A0A1Y5I2C3_OSTTA</name>
<sequence>MKWGAFELELAANPRLGTFTLASFTDATASCFCSSWAMLIVIMETPLPMATPVPTRPVRARMDMETYTDCVLGILRFLSSSRSFTAAHRARDPK</sequence>
<dbReference type="EMBL" id="KZ155831">
    <property type="protein sequence ID" value="OUS43641.1"/>
    <property type="molecule type" value="Genomic_DNA"/>
</dbReference>
<dbReference type="AlphaFoldDB" id="A0A1Y5I2C3"/>
<accession>A0A1Y5I2C3</accession>
<organism evidence="1">
    <name type="scientific">Ostreococcus tauri</name>
    <name type="common">Marine green alga</name>
    <dbReference type="NCBI Taxonomy" id="70448"/>
    <lineage>
        <taxon>Eukaryota</taxon>
        <taxon>Viridiplantae</taxon>
        <taxon>Chlorophyta</taxon>
        <taxon>Mamiellophyceae</taxon>
        <taxon>Mamiellales</taxon>
        <taxon>Bathycoccaceae</taxon>
        <taxon>Ostreococcus</taxon>
    </lineage>
</organism>